<organism evidence="2 3">
    <name type="scientific">Geothermobacter hydrogeniphilus</name>
    <dbReference type="NCBI Taxonomy" id="1969733"/>
    <lineage>
        <taxon>Bacteria</taxon>
        <taxon>Pseudomonadati</taxon>
        <taxon>Thermodesulfobacteriota</taxon>
        <taxon>Desulfuromonadia</taxon>
        <taxon>Desulfuromonadales</taxon>
        <taxon>Geothermobacteraceae</taxon>
        <taxon>Geothermobacter</taxon>
    </lineage>
</organism>
<feature type="signal peptide" evidence="1">
    <location>
        <begin position="1"/>
        <end position="23"/>
    </location>
</feature>
<protein>
    <recommendedName>
        <fullName evidence="4">Nickel transport protein</fullName>
    </recommendedName>
</protein>
<dbReference type="EMBL" id="NAAD01000004">
    <property type="protein sequence ID" value="ORJ62036.1"/>
    <property type="molecule type" value="Genomic_DNA"/>
</dbReference>
<feature type="chain" id="PRO_5012710309" description="Nickel transport protein" evidence="1">
    <location>
        <begin position="24"/>
        <end position="110"/>
    </location>
</feature>
<keyword evidence="3" id="KW-1185">Reference proteome</keyword>
<reference evidence="2 3" key="1">
    <citation type="submission" date="2017-03" db="EMBL/GenBank/DDBJ databases">
        <title>Genome sequence of Geothermobacter sp. EPR-M, Deep-Sea Iron Reducer.</title>
        <authorList>
            <person name="Tully B."/>
            <person name="Savalia P."/>
            <person name="Abuyen K."/>
            <person name="Baughan C."/>
            <person name="Romero E."/>
            <person name="Ronkowski C."/>
            <person name="Torres B."/>
            <person name="Tremblay J."/>
            <person name="Trujillo A."/>
            <person name="Tyler M."/>
            <person name="Perez-Rodriguez I."/>
            <person name="Amend J."/>
        </authorList>
    </citation>
    <scope>NUCLEOTIDE SEQUENCE [LARGE SCALE GENOMIC DNA]</scope>
    <source>
        <strain evidence="2 3">EPR-M</strain>
    </source>
</reference>
<evidence type="ECO:0000313" key="2">
    <source>
        <dbReference type="EMBL" id="ORJ62036.1"/>
    </source>
</evidence>
<dbReference type="OrthoDB" id="9795418at2"/>
<evidence type="ECO:0000256" key="1">
    <source>
        <dbReference type="SAM" id="SignalP"/>
    </source>
</evidence>
<accession>A0A1X0YA84</accession>
<name>A0A1X0YA84_9BACT</name>
<dbReference type="Proteomes" id="UP000193136">
    <property type="component" value="Unassembled WGS sequence"/>
</dbReference>
<dbReference type="STRING" id="1969733.B5V00_04600"/>
<evidence type="ECO:0008006" key="4">
    <source>
        <dbReference type="Google" id="ProtNLM"/>
    </source>
</evidence>
<evidence type="ECO:0000313" key="3">
    <source>
        <dbReference type="Proteomes" id="UP000193136"/>
    </source>
</evidence>
<dbReference type="AlphaFoldDB" id="A0A1X0YA84"/>
<comment type="caution">
    <text evidence="2">The sequence shown here is derived from an EMBL/GenBank/DDBJ whole genome shotgun (WGS) entry which is preliminary data.</text>
</comment>
<dbReference type="RefSeq" id="WP_085009590.1">
    <property type="nucleotide sequence ID" value="NZ_NAAD01000004.1"/>
</dbReference>
<keyword evidence="1" id="KW-0732">Signal</keyword>
<sequence>MRIGSLLIFTLFLGLMTAGPALAHKVNLFAYVEGGKIYTESYFPDGKKVKQGTVEIRDSHGRRLVTGTTDDEGLYNCPIPKVDDLTIVIKASMGHKNSYLLKKAEVEDGQ</sequence>
<gene>
    <name evidence="2" type="ORF">B5V00_04600</name>
</gene>
<proteinExistence type="predicted"/>